<dbReference type="GO" id="GO:0006351">
    <property type="term" value="P:DNA-templated transcription"/>
    <property type="evidence" value="ECO:0007669"/>
    <property type="project" value="TreeGrafter"/>
</dbReference>
<evidence type="ECO:0000313" key="6">
    <source>
        <dbReference type="EMBL" id="EPC01518.1"/>
    </source>
</evidence>
<dbReference type="RefSeq" id="WP_016417502.1">
    <property type="nucleotide sequence ID" value="NZ_AUAB01000011.1"/>
</dbReference>
<dbReference type="eggNOG" id="COG0583">
    <property type="taxonomic scope" value="Bacteria"/>
</dbReference>
<protein>
    <submittedName>
        <fullName evidence="6">Transcriptional regulator</fullName>
    </submittedName>
</protein>
<dbReference type="SUPFAM" id="SSF46785">
    <property type="entry name" value="Winged helix' DNA-binding domain"/>
    <property type="match status" value="1"/>
</dbReference>
<keyword evidence="7" id="KW-1185">Reference proteome</keyword>
<evidence type="ECO:0000313" key="7">
    <source>
        <dbReference type="Proteomes" id="UP000014463"/>
    </source>
</evidence>
<evidence type="ECO:0000256" key="2">
    <source>
        <dbReference type="ARBA" id="ARBA00023015"/>
    </source>
</evidence>
<dbReference type="CDD" id="cd08422">
    <property type="entry name" value="PBP2_CrgA_like"/>
    <property type="match status" value="1"/>
</dbReference>
<evidence type="ECO:0000256" key="1">
    <source>
        <dbReference type="ARBA" id="ARBA00009437"/>
    </source>
</evidence>
<dbReference type="PANTHER" id="PTHR30537">
    <property type="entry name" value="HTH-TYPE TRANSCRIPTIONAL REGULATOR"/>
    <property type="match status" value="1"/>
</dbReference>
<dbReference type="STRING" id="1121939.L861_16740"/>
<dbReference type="InterPro" id="IPR058163">
    <property type="entry name" value="LysR-type_TF_proteobact-type"/>
</dbReference>
<keyword evidence="2" id="KW-0805">Transcription regulation</keyword>
<dbReference type="EMBL" id="ASTJ01000034">
    <property type="protein sequence ID" value="EPC01518.1"/>
    <property type="molecule type" value="Genomic_DNA"/>
</dbReference>
<dbReference type="PATRIC" id="fig|1121939.11.peg.2981"/>
<dbReference type="Proteomes" id="UP000014463">
    <property type="component" value="Unassembled WGS sequence"/>
</dbReference>
<proteinExistence type="inferred from homology"/>
<sequence length="298" mass="33440">MERLEDLEAFVAVVEQGGLTTAAHQLGRRVQSVSRSLASLEKNVGVELVERTTRRSVPSEAGLAFYLRVKPALEEIKEARLEAVDSRLEPSGLLRIGAPVLFAPVYLVPIVAEFMKRYPQVNVELKLSDRFVDFAEEELDLAVRIGHLPDSDLKARRLGELRRVTFGAPGYFARHGRPQHPADLKDHACILRTVDRNPGTWTFQVEGKRCSVQVSGPFRADTMTAIYSAVTHELGIGFSPLWQIRDLVEEGKVEVILTSYEPPPVPVHILWPPGRSPLAKTRIFKDYLLSRWQDMGLV</sequence>
<dbReference type="InterPro" id="IPR005119">
    <property type="entry name" value="LysR_subst-bd"/>
</dbReference>
<feature type="domain" description="HTH lysR-type" evidence="5">
    <location>
        <begin position="1"/>
        <end position="59"/>
    </location>
</feature>
<dbReference type="GO" id="GO:0003700">
    <property type="term" value="F:DNA-binding transcription factor activity"/>
    <property type="evidence" value="ECO:0007669"/>
    <property type="project" value="InterPro"/>
</dbReference>
<dbReference type="Gene3D" id="3.40.190.290">
    <property type="match status" value="1"/>
</dbReference>
<dbReference type="SUPFAM" id="SSF53850">
    <property type="entry name" value="Periplasmic binding protein-like II"/>
    <property type="match status" value="1"/>
</dbReference>
<dbReference type="OrthoDB" id="9815676at2"/>
<name>S2KM32_LITA3</name>
<dbReference type="PROSITE" id="PS50931">
    <property type="entry name" value="HTH_LYSR"/>
    <property type="match status" value="1"/>
</dbReference>
<dbReference type="InterPro" id="IPR036390">
    <property type="entry name" value="WH_DNA-bd_sf"/>
</dbReference>
<dbReference type="Gene3D" id="1.10.10.10">
    <property type="entry name" value="Winged helix-like DNA-binding domain superfamily/Winged helix DNA-binding domain"/>
    <property type="match status" value="1"/>
</dbReference>
<keyword evidence="4" id="KW-0804">Transcription</keyword>
<dbReference type="InterPro" id="IPR000847">
    <property type="entry name" value="LysR_HTH_N"/>
</dbReference>
<dbReference type="Pfam" id="PF03466">
    <property type="entry name" value="LysR_substrate"/>
    <property type="match status" value="1"/>
</dbReference>
<keyword evidence="3" id="KW-0238">DNA-binding</keyword>
<evidence type="ECO:0000256" key="3">
    <source>
        <dbReference type="ARBA" id="ARBA00023125"/>
    </source>
</evidence>
<organism evidence="6 7">
    <name type="scientific">Litchfieldella anticariensis (strain DSM 16096 / CECT 5854 / CIP 108499 / LMG 22089 / FP35)</name>
    <name type="common">Halomonas anticariensis</name>
    <dbReference type="NCBI Taxonomy" id="1121939"/>
    <lineage>
        <taxon>Bacteria</taxon>
        <taxon>Pseudomonadati</taxon>
        <taxon>Pseudomonadota</taxon>
        <taxon>Gammaproteobacteria</taxon>
        <taxon>Oceanospirillales</taxon>
        <taxon>Halomonadaceae</taxon>
        <taxon>Litchfieldella</taxon>
    </lineage>
</organism>
<reference evidence="6 7" key="1">
    <citation type="journal article" date="2013" name="Genome Announc.">
        <title>Draft genome sequence of the moderately halophilic gammaproteobacterium Halomonas anticariensis FP35.</title>
        <authorList>
            <person name="Tahrioui A."/>
            <person name="Quesada E."/>
            <person name="Llamas I."/>
        </authorList>
    </citation>
    <scope>NUCLEOTIDE SEQUENCE [LARGE SCALE GENOMIC DNA]</scope>
    <source>
        <strain evidence="7">DSM 16096 / CECT 5854 / LMG 22089 / FP35</strain>
    </source>
</reference>
<dbReference type="GO" id="GO:0043565">
    <property type="term" value="F:sequence-specific DNA binding"/>
    <property type="evidence" value="ECO:0007669"/>
    <property type="project" value="TreeGrafter"/>
</dbReference>
<comment type="similarity">
    <text evidence="1">Belongs to the LysR transcriptional regulatory family.</text>
</comment>
<dbReference type="InterPro" id="IPR036388">
    <property type="entry name" value="WH-like_DNA-bd_sf"/>
</dbReference>
<dbReference type="PANTHER" id="PTHR30537:SF5">
    <property type="entry name" value="HTH-TYPE TRANSCRIPTIONAL ACTIVATOR TTDR-RELATED"/>
    <property type="match status" value="1"/>
</dbReference>
<dbReference type="Pfam" id="PF00126">
    <property type="entry name" value="HTH_1"/>
    <property type="match status" value="1"/>
</dbReference>
<comment type="caution">
    <text evidence="6">The sequence shown here is derived from an EMBL/GenBank/DDBJ whole genome shotgun (WGS) entry which is preliminary data.</text>
</comment>
<evidence type="ECO:0000256" key="4">
    <source>
        <dbReference type="ARBA" id="ARBA00023163"/>
    </source>
</evidence>
<evidence type="ECO:0000259" key="5">
    <source>
        <dbReference type="PROSITE" id="PS50931"/>
    </source>
</evidence>
<gene>
    <name evidence="6" type="ORF">L861_16740</name>
</gene>
<dbReference type="AlphaFoldDB" id="S2KM32"/>
<accession>S2KM32</accession>